<organism evidence="2 3">
    <name type="scientific">Solilutibacter silvestris</name>
    <dbReference type="NCBI Taxonomy" id="1645665"/>
    <lineage>
        <taxon>Bacteria</taxon>
        <taxon>Pseudomonadati</taxon>
        <taxon>Pseudomonadota</taxon>
        <taxon>Gammaproteobacteria</taxon>
        <taxon>Lysobacterales</taxon>
        <taxon>Lysobacteraceae</taxon>
        <taxon>Solilutibacter</taxon>
    </lineage>
</organism>
<keyword evidence="1" id="KW-0812">Transmembrane</keyword>
<dbReference type="Proteomes" id="UP000236220">
    <property type="component" value="Unassembled WGS sequence"/>
</dbReference>
<dbReference type="EMBL" id="NPZB01000002">
    <property type="protein sequence ID" value="PNS07830.1"/>
    <property type="molecule type" value="Genomic_DNA"/>
</dbReference>
<proteinExistence type="predicted"/>
<dbReference type="AlphaFoldDB" id="A0A2K1PYG8"/>
<comment type="caution">
    <text evidence="2">The sequence shown here is derived from an EMBL/GenBank/DDBJ whole genome shotgun (WGS) entry which is preliminary data.</text>
</comment>
<evidence type="ECO:0000313" key="2">
    <source>
        <dbReference type="EMBL" id="PNS07830.1"/>
    </source>
</evidence>
<evidence type="ECO:0000313" key="3">
    <source>
        <dbReference type="Proteomes" id="UP000236220"/>
    </source>
</evidence>
<keyword evidence="1" id="KW-0472">Membrane</keyword>
<dbReference type="RefSeq" id="WP_240600502.1">
    <property type="nucleotide sequence ID" value="NZ_NPZB01000002.1"/>
</dbReference>
<keyword evidence="3" id="KW-1185">Reference proteome</keyword>
<evidence type="ECO:0000256" key="1">
    <source>
        <dbReference type="SAM" id="Phobius"/>
    </source>
</evidence>
<accession>A0A2K1PYG8</accession>
<name>A0A2K1PYG8_9GAMM</name>
<keyword evidence="1" id="KW-1133">Transmembrane helix</keyword>
<reference evidence="2 3" key="1">
    <citation type="submission" date="2017-08" db="EMBL/GenBank/DDBJ databases">
        <title>Lysobacter sylvestris genome.</title>
        <authorList>
            <person name="Zhang D.-C."/>
            <person name="Albuquerque L."/>
            <person name="Franca L."/>
            <person name="Froufe H.J.C."/>
            <person name="Barroso C."/>
            <person name="Egas C."/>
            <person name="Da Costa M."/>
            <person name="Margesin R."/>
        </authorList>
    </citation>
    <scope>NUCLEOTIDE SEQUENCE [LARGE SCALE GENOMIC DNA]</scope>
    <source>
        <strain evidence="2 3">AM20-91</strain>
    </source>
</reference>
<protein>
    <submittedName>
        <fullName evidence="2">Bacteriophage lambda tail assembly protein I</fullName>
    </submittedName>
</protein>
<feature type="transmembrane region" description="Helical" evidence="1">
    <location>
        <begin position="117"/>
        <end position="136"/>
    </location>
</feature>
<gene>
    <name evidence="2" type="ORF">Lysil_2006</name>
</gene>
<sequence length="158" mass="17252">MSMAYPSNILATALAPAPVLAPKIEVQRLRTIRLYGKLGAQFGRVHHLAVANPAEAVQALIHLHPGFEKFLMEAKDNGMGFSVFVGTRNIGEKSLRHPCGNEDIRIAPVLLNSKNGWTQVLLGIVLIAATIVLDIWTSGRWVDFPRQLTAQATSTAFQ</sequence>